<dbReference type="Proteomes" id="UP001152803">
    <property type="component" value="Unassembled WGS sequence"/>
</dbReference>
<evidence type="ECO:0000313" key="8">
    <source>
        <dbReference type="Proteomes" id="UP001152803"/>
    </source>
</evidence>
<accession>A0A9Q1HMR8</accession>
<protein>
    <recommendedName>
        <fullName evidence="6">Ig-like domain-containing protein</fullName>
    </recommendedName>
</protein>
<evidence type="ECO:0000256" key="2">
    <source>
        <dbReference type="ARBA" id="ARBA00023130"/>
    </source>
</evidence>
<dbReference type="SMART" id="SM00406">
    <property type="entry name" value="IGv"/>
    <property type="match status" value="1"/>
</dbReference>
<proteinExistence type="predicted"/>
<dbReference type="InterPro" id="IPR013106">
    <property type="entry name" value="Ig_V-set"/>
</dbReference>
<dbReference type="AlphaFoldDB" id="A0A9Q1HMR8"/>
<dbReference type="GO" id="GO:0002250">
    <property type="term" value="P:adaptive immune response"/>
    <property type="evidence" value="ECO:0007669"/>
    <property type="project" value="UniProtKB-KW"/>
</dbReference>
<gene>
    <name evidence="7" type="ORF">COCON_G00233660</name>
</gene>
<evidence type="ECO:0000256" key="3">
    <source>
        <dbReference type="ARBA" id="ARBA00023170"/>
    </source>
</evidence>
<dbReference type="PANTHER" id="PTHR19367:SF18">
    <property type="entry name" value="T CELL RECEPTOR ALPHA VARIABLE 16"/>
    <property type="match status" value="1"/>
</dbReference>
<keyword evidence="5" id="KW-0391">Immunity</keyword>
<evidence type="ECO:0000256" key="5">
    <source>
        <dbReference type="ARBA" id="ARBA00043266"/>
    </source>
</evidence>
<dbReference type="InterPro" id="IPR051287">
    <property type="entry name" value="TCR_variable_region"/>
</dbReference>
<dbReference type="InterPro" id="IPR003599">
    <property type="entry name" value="Ig_sub"/>
</dbReference>
<comment type="caution">
    <text evidence="7">The sequence shown here is derived from an EMBL/GenBank/DDBJ whole genome shotgun (WGS) entry which is preliminary data.</text>
</comment>
<dbReference type="OrthoDB" id="9631130at2759"/>
<reference evidence="7" key="1">
    <citation type="journal article" date="2023" name="Science">
        <title>Genome structures resolve the early diversification of teleost fishes.</title>
        <authorList>
            <person name="Parey E."/>
            <person name="Louis A."/>
            <person name="Montfort J."/>
            <person name="Bouchez O."/>
            <person name="Roques C."/>
            <person name="Iampietro C."/>
            <person name="Lluch J."/>
            <person name="Castinel A."/>
            <person name="Donnadieu C."/>
            <person name="Desvignes T."/>
            <person name="Floi Bucao C."/>
            <person name="Jouanno E."/>
            <person name="Wen M."/>
            <person name="Mejri S."/>
            <person name="Dirks R."/>
            <person name="Jansen H."/>
            <person name="Henkel C."/>
            <person name="Chen W.J."/>
            <person name="Zahm M."/>
            <person name="Cabau C."/>
            <person name="Klopp C."/>
            <person name="Thompson A.W."/>
            <person name="Robinson-Rechavi M."/>
            <person name="Braasch I."/>
            <person name="Lecointre G."/>
            <person name="Bobe J."/>
            <person name="Postlethwait J.H."/>
            <person name="Berthelot C."/>
            <person name="Roest Crollius H."/>
            <person name="Guiguen Y."/>
        </authorList>
    </citation>
    <scope>NUCLEOTIDE SEQUENCE</scope>
    <source>
        <strain evidence="7">Concon-B</strain>
    </source>
</reference>
<dbReference type="Pfam" id="PF07686">
    <property type="entry name" value="V-set"/>
    <property type="match status" value="1"/>
</dbReference>
<dbReference type="GO" id="GO:0042101">
    <property type="term" value="C:T cell receptor complex"/>
    <property type="evidence" value="ECO:0007669"/>
    <property type="project" value="UniProtKB-KW"/>
</dbReference>
<evidence type="ECO:0000313" key="7">
    <source>
        <dbReference type="EMBL" id="KAJ8248679.1"/>
    </source>
</evidence>
<sequence length="158" mass="17731">MDTGLKILIICIYSIECRAEDTVTQSTGDVIAFEGESVTLGCNYSTSNSAPDLFWYIQYPNGFPKHMLTRSTYGNKKTVTEFMERFDAFVDKTSSSVPLTIQKVQLSDSAVYYCALRPTVVMKYSPPLQKQFKGEHTGICALSFFSFSTIHFLAILDN</sequence>
<dbReference type="Gene3D" id="2.60.40.10">
    <property type="entry name" value="Immunoglobulins"/>
    <property type="match status" value="1"/>
</dbReference>
<dbReference type="SMART" id="SM00409">
    <property type="entry name" value="IG"/>
    <property type="match status" value="1"/>
</dbReference>
<keyword evidence="3" id="KW-0675">Receptor</keyword>
<dbReference type="InterPro" id="IPR036179">
    <property type="entry name" value="Ig-like_dom_sf"/>
</dbReference>
<keyword evidence="4" id="KW-0393">Immunoglobulin domain</keyword>
<dbReference type="InterPro" id="IPR007110">
    <property type="entry name" value="Ig-like_dom"/>
</dbReference>
<evidence type="ECO:0000259" key="6">
    <source>
        <dbReference type="PROSITE" id="PS50835"/>
    </source>
</evidence>
<evidence type="ECO:0000256" key="4">
    <source>
        <dbReference type="ARBA" id="ARBA00023319"/>
    </source>
</evidence>
<feature type="domain" description="Ig-like" evidence="6">
    <location>
        <begin position="21"/>
        <end position="125"/>
    </location>
</feature>
<dbReference type="SUPFAM" id="SSF48726">
    <property type="entry name" value="Immunoglobulin"/>
    <property type="match status" value="1"/>
</dbReference>
<dbReference type="EMBL" id="JAFJMO010000033">
    <property type="protein sequence ID" value="KAJ8248679.1"/>
    <property type="molecule type" value="Genomic_DNA"/>
</dbReference>
<dbReference type="PROSITE" id="PS50835">
    <property type="entry name" value="IG_LIKE"/>
    <property type="match status" value="1"/>
</dbReference>
<dbReference type="PANTHER" id="PTHR19367">
    <property type="entry name" value="T-CELL RECEPTOR ALPHA CHAIN V REGION"/>
    <property type="match status" value="1"/>
</dbReference>
<keyword evidence="1" id="KW-0732">Signal</keyword>
<keyword evidence="8" id="KW-1185">Reference proteome</keyword>
<evidence type="ECO:0000256" key="1">
    <source>
        <dbReference type="ARBA" id="ARBA00022729"/>
    </source>
</evidence>
<keyword evidence="2" id="KW-1064">Adaptive immunity</keyword>
<dbReference type="InterPro" id="IPR013783">
    <property type="entry name" value="Ig-like_fold"/>
</dbReference>
<name>A0A9Q1HMR8_CONCO</name>
<organism evidence="7 8">
    <name type="scientific">Conger conger</name>
    <name type="common">Conger eel</name>
    <name type="synonym">Muraena conger</name>
    <dbReference type="NCBI Taxonomy" id="82655"/>
    <lineage>
        <taxon>Eukaryota</taxon>
        <taxon>Metazoa</taxon>
        <taxon>Chordata</taxon>
        <taxon>Craniata</taxon>
        <taxon>Vertebrata</taxon>
        <taxon>Euteleostomi</taxon>
        <taxon>Actinopterygii</taxon>
        <taxon>Neopterygii</taxon>
        <taxon>Teleostei</taxon>
        <taxon>Anguilliformes</taxon>
        <taxon>Congridae</taxon>
        <taxon>Conger</taxon>
    </lineage>
</organism>
<keyword evidence="5" id="KW-1279">T cell receptor</keyword>